<dbReference type="CDD" id="cd07185">
    <property type="entry name" value="OmpA_C-like"/>
    <property type="match status" value="1"/>
</dbReference>
<comment type="subcellular location">
    <subcellularLocation>
        <location evidence="1">Cell membrane</location>
        <topology evidence="1">Single-pass membrane protein</topology>
    </subcellularLocation>
</comment>
<dbReference type="PANTHER" id="PTHR30329:SF16">
    <property type="entry name" value="CHEMOTAXIS MOTB PROTEIN"/>
    <property type="match status" value="1"/>
</dbReference>
<evidence type="ECO:0000256" key="1">
    <source>
        <dbReference type="ARBA" id="ARBA00004162"/>
    </source>
</evidence>
<keyword evidence="3" id="KW-1003">Cell membrane</keyword>
<evidence type="ECO:0000256" key="3">
    <source>
        <dbReference type="ARBA" id="ARBA00022475"/>
    </source>
</evidence>
<evidence type="ECO:0000313" key="11">
    <source>
        <dbReference type="Proteomes" id="UP000198647"/>
    </source>
</evidence>
<dbReference type="PANTHER" id="PTHR30329">
    <property type="entry name" value="STATOR ELEMENT OF FLAGELLAR MOTOR COMPLEX"/>
    <property type="match status" value="1"/>
</dbReference>
<comment type="caution">
    <text evidence="10">The sequence shown here is derived from an EMBL/GenBank/DDBJ whole genome shotgun (WGS) entry which is preliminary data.</text>
</comment>
<organism evidence="10 11">
    <name type="scientific">Salimicrobium album</name>
    <dbReference type="NCBI Taxonomy" id="50717"/>
    <lineage>
        <taxon>Bacteria</taxon>
        <taxon>Bacillati</taxon>
        <taxon>Bacillota</taxon>
        <taxon>Bacilli</taxon>
        <taxon>Bacillales</taxon>
        <taxon>Bacillaceae</taxon>
        <taxon>Salimicrobium</taxon>
    </lineage>
</organism>
<dbReference type="SUPFAM" id="SSF103088">
    <property type="entry name" value="OmpA-like"/>
    <property type="match status" value="1"/>
</dbReference>
<evidence type="ECO:0000256" key="7">
    <source>
        <dbReference type="PROSITE-ProRule" id="PRU00473"/>
    </source>
</evidence>
<evidence type="ECO:0000256" key="6">
    <source>
        <dbReference type="ARBA" id="ARBA00023136"/>
    </source>
</evidence>
<evidence type="ECO:0000256" key="2">
    <source>
        <dbReference type="ARBA" id="ARBA00008914"/>
    </source>
</evidence>
<keyword evidence="6 7" id="KW-0472">Membrane</keyword>
<proteinExistence type="inferred from homology"/>
<dbReference type="Pfam" id="PF00691">
    <property type="entry name" value="OmpA"/>
    <property type="match status" value="1"/>
</dbReference>
<name>A0A1H3CV11_9BACI</name>
<dbReference type="InterPro" id="IPR050330">
    <property type="entry name" value="Bact_OuterMem_StrucFunc"/>
</dbReference>
<reference evidence="10 11" key="1">
    <citation type="submission" date="2016-10" db="EMBL/GenBank/DDBJ databases">
        <authorList>
            <person name="Varghese N."/>
            <person name="Submissions S."/>
        </authorList>
    </citation>
    <scope>NUCLEOTIDE SEQUENCE [LARGE SCALE GENOMIC DNA]</scope>
    <source>
        <strain evidence="10 11">DSM 20748</strain>
    </source>
</reference>
<dbReference type="PROSITE" id="PS51123">
    <property type="entry name" value="OMPA_2"/>
    <property type="match status" value="1"/>
</dbReference>
<feature type="region of interest" description="Disordered" evidence="8">
    <location>
        <begin position="67"/>
        <end position="110"/>
    </location>
</feature>
<keyword evidence="4" id="KW-0812">Transmembrane</keyword>
<gene>
    <name evidence="10" type="ORF">SAMN04488081_0731</name>
</gene>
<dbReference type="InterPro" id="IPR025713">
    <property type="entry name" value="MotB-like_N_dom"/>
</dbReference>
<dbReference type="Pfam" id="PF13677">
    <property type="entry name" value="MotB_plug"/>
    <property type="match status" value="1"/>
</dbReference>
<feature type="domain" description="OmpA-like" evidence="9">
    <location>
        <begin position="143"/>
        <end position="265"/>
    </location>
</feature>
<protein>
    <submittedName>
        <fullName evidence="10">Chemotaxis protein MotB</fullName>
    </submittedName>
</protein>
<accession>A0A1H3CV11</accession>
<evidence type="ECO:0000313" key="10">
    <source>
        <dbReference type="EMBL" id="SDX58013.1"/>
    </source>
</evidence>
<evidence type="ECO:0000256" key="5">
    <source>
        <dbReference type="ARBA" id="ARBA00022989"/>
    </source>
</evidence>
<comment type="similarity">
    <text evidence="2">Belongs to the MotB family.</text>
</comment>
<evidence type="ECO:0000256" key="8">
    <source>
        <dbReference type="SAM" id="MobiDB-lite"/>
    </source>
</evidence>
<dbReference type="InterPro" id="IPR006665">
    <property type="entry name" value="OmpA-like"/>
</dbReference>
<keyword evidence="11" id="KW-1185">Reference proteome</keyword>
<feature type="compositionally biased region" description="Basic and acidic residues" evidence="8">
    <location>
        <begin position="73"/>
        <end position="87"/>
    </location>
</feature>
<dbReference type="InterPro" id="IPR036737">
    <property type="entry name" value="OmpA-like_sf"/>
</dbReference>
<dbReference type="Gene3D" id="3.30.1330.60">
    <property type="entry name" value="OmpA-like domain"/>
    <property type="match status" value="1"/>
</dbReference>
<keyword evidence="5" id="KW-1133">Transmembrane helix</keyword>
<sequence>MRPMKHRKRKAKVEKGAPKWMTTYADMITLILVFFVLLFSMSQISEVKFDSVAESFKNRMIFDFMPSPVESKNPTDRTEVREIGDDRSDFDEPVDVPEITSEPDEEKETETEEAQQLDQLMQEVEEFLEKNKLQDIISAERSEKGVVLVLQEQVLFESGEASILESGRPFLGKLRDLLIQVPNHVRVEGHTDDRPIATAKFPSNWELSGARAGSVIRYLQNNDPRLESGRFTAVGYGSTRPVVENNSKENWRKNRRVEIVILESEYENNKQASPSSS</sequence>
<dbReference type="Proteomes" id="UP000198647">
    <property type="component" value="Unassembled WGS sequence"/>
</dbReference>
<evidence type="ECO:0000256" key="4">
    <source>
        <dbReference type="ARBA" id="ARBA00022692"/>
    </source>
</evidence>
<dbReference type="NCBIfam" id="NF005382">
    <property type="entry name" value="PRK06925.1"/>
    <property type="match status" value="1"/>
</dbReference>
<feature type="compositionally biased region" description="Acidic residues" evidence="8">
    <location>
        <begin position="88"/>
        <end position="110"/>
    </location>
</feature>
<dbReference type="EMBL" id="FNOS01000002">
    <property type="protein sequence ID" value="SDX58013.1"/>
    <property type="molecule type" value="Genomic_DNA"/>
</dbReference>
<evidence type="ECO:0000259" key="9">
    <source>
        <dbReference type="PROSITE" id="PS51123"/>
    </source>
</evidence>